<dbReference type="InterPro" id="IPR005548">
    <property type="entry name" value="Cell_div_FtsQ/DivIB_C"/>
</dbReference>
<dbReference type="Pfam" id="PF08478">
    <property type="entry name" value="POTRA_1"/>
    <property type="match status" value="1"/>
</dbReference>
<dbReference type="Gene3D" id="3.10.20.310">
    <property type="entry name" value="membrane protein fhac"/>
    <property type="match status" value="1"/>
</dbReference>
<comment type="caution">
    <text evidence="11">The sequence shown here is derived from an EMBL/GenBank/DDBJ whole genome shotgun (WGS) entry which is preliminary data.</text>
</comment>
<feature type="domain" description="POTRA" evidence="10">
    <location>
        <begin position="64"/>
        <end position="133"/>
    </location>
</feature>
<evidence type="ECO:0000256" key="8">
    <source>
        <dbReference type="ARBA" id="ARBA00023306"/>
    </source>
</evidence>
<dbReference type="HAMAP" id="MF_00911">
    <property type="entry name" value="FtsQ_subfam"/>
    <property type="match status" value="1"/>
</dbReference>
<evidence type="ECO:0000256" key="5">
    <source>
        <dbReference type="ARBA" id="ARBA00022692"/>
    </source>
</evidence>
<evidence type="ECO:0000256" key="6">
    <source>
        <dbReference type="ARBA" id="ARBA00022989"/>
    </source>
</evidence>
<protein>
    <recommendedName>
        <fullName evidence="9">Cell division protein FtsQ</fullName>
    </recommendedName>
</protein>
<gene>
    <name evidence="9" type="primary">ftsQ</name>
    <name evidence="11" type="ORF">HJ583_015470</name>
</gene>
<dbReference type="Proteomes" id="UP000778523">
    <property type="component" value="Unassembled WGS sequence"/>
</dbReference>
<proteinExistence type="inferred from homology"/>
<dbReference type="RefSeq" id="WP_170022766.1">
    <property type="nucleotide sequence ID" value="NZ_JABCSC020000004.1"/>
</dbReference>
<dbReference type="InterPro" id="IPR026579">
    <property type="entry name" value="FtsQ"/>
</dbReference>
<name>A0ABX2IIW4_9RHOO</name>
<dbReference type="Gene3D" id="3.40.50.11690">
    <property type="entry name" value="Cell division protein FtsQ/DivIB"/>
    <property type="match status" value="1"/>
</dbReference>
<keyword evidence="3 9" id="KW-0997">Cell inner membrane</keyword>
<organism evidence="11 12">
    <name type="scientific">Uliginosibacterium aquaticum</name>
    <dbReference type="NCBI Taxonomy" id="2731212"/>
    <lineage>
        <taxon>Bacteria</taxon>
        <taxon>Pseudomonadati</taxon>
        <taxon>Pseudomonadota</taxon>
        <taxon>Betaproteobacteria</taxon>
        <taxon>Rhodocyclales</taxon>
        <taxon>Zoogloeaceae</taxon>
        <taxon>Uliginosibacterium</taxon>
    </lineage>
</organism>
<sequence>MTEHQPAFGKTSATRGREAGVRRAAAGFWHRPDWMNLVSDVLILVASVLLGMAVVKAAVRLPLFGLREVVIVSPLSHVTHAQLEYVAASALGGNFFTVNLEKGRTAFENLPWVRSAQLRRQWPGAIEVSLEEHVAVAYWRSADSGDTRLVNGFGELFDAAANDSMPVFSGPPEASVHILAQMRRFNELLQPINRNVVALSLSGRHAWQLKLDDGMVLEVGKDQAKAPIDERLKRFVSMWPQLTKRLPRAVTVADLRYPSGFAVRMAGSEQGKGKQ</sequence>
<reference evidence="11 12" key="1">
    <citation type="submission" date="2020-06" db="EMBL/GenBank/DDBJ databases">
        <title>Draft genome of Uliginosibacterium sp. IMCC34675.</title>
        <authorList>
            <person name="Song J."/>
        </authorList>
    </citation>
    <scope>NUCLEOTIDE SEQUENCE [LARGE SCALE GENOMIC DNA]</scope>
    <source>
        <strain evidence="11 12">IMCC34675</strain>
    </source>
</reference>
<evidence type="ECO:0000256" key="1">
    <source>
        <dbReference type="ARBA" id="ARBA00004370"/>
    </source>
</evidence>
<comment type="similarity">
    <text evidence="9">Belongs to the FtsQ/DivIB family. FtsQ subfamily.</text>
</comment>
<evidence type="ECO:0000313" key="11">
    <source>
        <dbReference type="EMBL" id="NSL56432.1"/>
    </source>
</evidence>
<dbReference type="PANTHER" id="PTHR35851:SF1">
    <property type="entry name" value="CELL DIVISION PROTEIN FTSQ"/>
    <property type="match status" value="1"/>
</dbReference>
<accession>A0ABX2IIW4</accession>
<dbReference type="PANTHER" id="PTHR35851">
    <property type="entry name" value="CELL DIVISION PROTEIN FTSQ"/>
    <property type="match status" value="1"/>
</dbReference>
<dbReference type="PROSITE" id="PS51779">
    <property type="entry name" value="POTRA"/>
    <property type="match status" value="1"/>
</dbReference>
<evidence type="ECO:0000256" key="2">
    <source>
        <dbReference type="ARBA" id="ARBA00022475"/>
    </source>
</evidence>
<evidence type="ECO:0000256" key="7">
    <source>
        <dbReference type="ARBA" id="ARBA00023136"/>
    </source>
</evidence>
<keyword evidence="7 9" id="KW-0472">Membrane</keyword>
<evidence type="ECO:0000313" key="12">
    <source>
        <dbReference type="Proteomes" id="UP000778523"/>
    </source>
</evidence>
<keyword evidence="6 9" id="KW-1133">Transmembrane helix</keyword>
<evidence type="ECO:0000256" key="3">
    <source>
        <dbReference type="ARBA" id="ARBA00022519"/>
    </source>
</evidence>
<dbReference type="Pfam" id="PF03799">
    <property type="entry name" value="FtsQ_DivIB_C"/>
    <property type="match status" value="1"/>
</dbReference>
<dbReference type="InterPro" id="IPR045335">
    <property type="entry name" value="FtsQ_C_sf"/>
</dbReference>
<keyword evidence="2 9" id="KW-1003">Cell membrane</keyword>
<dbReference type="EMBL" id="JABCSC020000004">
    <property type="protein sequence ID" value="NSL56432.1"/>
    <property type="molecule type" value="Genomic_DNA"/>
</dbReference>
<comment type="subcellular location">
    <subcellularLocation>
        <location evidence="9">Cell inner membrane</location>
        <topology evidence="9">Single-pass type II membrane protein</topology>
    </subcellularLocation>
    <subcellularLocation>
        <location evidence="1">Membrane</location>
    </subcellularLocation>
    <text evidence="9">Localizes to the division septum.</text>
</comment>
<evidence type="ECO:0000259" key="10">
    <source>
        <dbReference type="PROSITE" id="PS51779"/>
    </source>
</evidence>
<keyword evidence="5 9" id="KW-0812">Transmembrane</keyword>
<dbReference type="InterPro" id="IPR013685">
    <property type="entry name" value="POTRA_FtsQ_type"/>
</dbReference>
<keyword evidence="4 9" id="KW-0132">Cell division</keyword>
<comment type="function">
    <text evidence="9">Essential cell division protein. May link together the upstream cell division proteins, which are predominantly cytoplasmic, with the downstream cell division proteins, which are predominantly periplasmic. May control correct divisome assembly.</text>
</comment>
<dbReference type="InterPro" id="IPR034746">
    <property type="entry name" value="POTRA"/>
</dbReference>
<evidence type="ECO:0000256" key="4">
    <source>
        <dbReference type="ARBA" id="ARBA00022618"/>
    </source>
</evidence>
<keyword evidence="8 9" id="KW-0131">Cell cycle</keyword>
<comment type="subunit">
    <text evidence="9">Part of a complex composed of FtsB, FtsL and FtsQ.</text>
</comment>
<keyword evidence="12" id="KW-1185">Reference proteome</keyword>
<evidence type="ECO:0000256" key="9">
    <source>
        <dbReference type="HAMAP-Rule" id="MF_00911"/>
    </source>
</evidence>